<protein>
    <recommendedName>
        <fullName evidence="4">Methyltransferase domain-containing protein</fullName>
    </recommendedName>
</protein>
<proteinExistence type="inferred from homology"/>
<dbReference type="FunFam" id="3.40.50.150:FF:000311">
    <property type="entry name" value="Methyltransferase protein 13"/>
    <property type="match status" value="1"/>
</dbReference>
<reference evidence="6" key="1">
    <citation type="journal article" date="2011" name="Genome Biol.">
        <title>Comparative genomics of the social amoebae Dictyostelium discoideum and Dictyostelium purpureum.</title>
        <authorList>
            <consortium name="US DOE Joint Genome Institute (JGI-PGF)"/>
            <person name="Sucgang R."/>
            <person name="Kuo A."/>
            <person name="Tian X."/>
            <person name="Salerno W."/>
            <person name="Parikh A."/>
            <person name="Feasley C.L."/>
            <person name="Dalin E."/>
            <person name="Tu H."/>
            <person name="Huang E."/>
            <person name="Barry K."/>
            <person name="Lindquist E."/>
            <person name="Shapiro H."/>
            <person name="Bruce D."/>
            <person name="Schmutz J."/>
            <person name="Salamov A."/>
            <person name="Fey P."/>
            <person name="Gaudet P."/>
            <person name="Anjard C."/>
            <person name="Babu M.M."/>
            <person name="Basu S."/>
            <person name="Bushmanova Y."/>
            <person name="van der Wel H."/>
            <person name="Katoh-Kurasawa M."/>
            <person name="Dinh C."/>
            <person name="Coutinho P.M."/>
            <person name="Saito T."/>
            <person name="Elias M."/>
            <person name="Schaap P."/>
            <person name="Kay R.R."/>
            <person name="Henrissat B."/>
            <person name="Eichinger L."/>
            <person name="Rivero F."/>
            <person name="Putnam N.H."/>
            <person name="West C.M."/>
            <person name="Loomis W.F."/>
            <person name="Chisholm R.L."/>
            <person name="Shaulsky G."/>
            <person name="Strassmann J.E."/>
            <person name="Queller D.C."/>
            <person name="Kuspa A."/>
            <person name="Grigoriev I.V."/>
        </authorList>
    </citation>
    <scope>NUCLEOTIDE SEQUENCE [LARGE SCALE GENOMIC DNA]</scope>
    <source>
        <strain evidence="6">QSDP1</strain>
    </source>
</reference>
<dbReference type="eggNOG" id="KOG2352">
    <property type="taxonomic scope" value="Eukaryota"/>
</dbReference>
<dbReference type="InterPro" id="IPR051419">
    <property type="entry name" value="Lys/N-term_MeTrsfase_sf"/>
</dbReference>
<dbReference type="OMA" id="FINAFVP"/>
<evidence type="ECO:0000259" key="4">
    <source>
        <dbReference type="Pfam" id="PF13847"/>
    </source>
</evidence>
<dbReference type="VEuPathDB" id="AmoebaDB:DICPUDRAFT_90362"/>
<dbReference type="Gene3D" id="3.40.50.150">
    <property type="entry name" value="Vaccinia Virus protein VP39"/>
    <property type="match status" value="1"/>
</dbReference>
<keyword evidence="2" id="KW-0489">Methyltransferase</keyword>
<dbReference type="InParanoid" id="F1A212"/>
<evidence type="ECO:0000313" key="6">
    <source>
        <dbReference type="Proteomes" id="UP000001064"/>
    </source>
</evidence>
<dbReference type="InterPro" id="IPR025714">
    <property type="entry name" value="Methyltranfer_dom"/>
</dbReference>
<dbReference type="CDD" id="cd02440">
    <property type="entry name" value="AdoMet_MTases"/>
    <property type="match status" value="1"/>
</dbReference>
<evidence type="ECO:0000256" key="1">
    <source>
        <dbReference type="ARBA" id="ARBA00008361"/>
    </source>
</evidence>
<dbReference type="GO" id="GO:0008168">
    <property type="term" value="F:methyltransferase activity"/>
    <property type="evidence" value="ECO:0007669"/>
    <property type="project" value="UniProtKB-KW"/>
</dbReference>
<dbReference type="SUPFAM" id="SSF53335">
    <property type="entry name" value="S-adenosyl-L-methionine-dependent methyltransferases"/>
    <property type="match status" value="1"/>
</dbReference>
<organism evidence="5 6">
    <name type="scientific">Dictyostelium purpureum</name>
    <name type="common">Slime mold</name>
    <dbReference type="NCBI Taxonomy" id="5786"/>
    <lineage>
        <taxon>Eukaryota</taxon>
        <taxon>Amoebozoa</taxon>
        <taxon>Evosea</taxon>
        <taxon>Eumycetozoa</taxon>
        <taxon>Dictyostelia</taxon>
        <taxon>Dictyosteliales</taxon>
        <taxon>Dictyosteliaceae</taxon>
        <taxon>Dictyostelium</taxon>
    </lineage>
</organism>
<dbReference type="RefSeq" id="XP_003293706.1">
    <property type="nucleotide sequence ID" value="XM_003293658.1"/>
</dbReference>
<comment type="similarity">
    <text evidence="1">Belongs to the methyltransferase superfamily.</text>
</comment>
<evidence type="ECO:0000256" key="2">
    <source>
        <dbReference type="ARBA" id="ARBA00022603"/>
    </source>
</evidence>
<dbReference type="KEGG" id="dpp:DICPUDRAFT_90362"/>
<dbReference type="PANTHER" id="PTHR12176">
    <property type="entry name" value="SAM-DEPENDENT METHYLTRANSFERASE SUPERFAMILY PROTEIN"/>
    <property type="match status" value="1"/>
</dbReference>
<name>F1A212_DICPU</name>
<dbReference type="AlphaFoldDB" id="F1A212"/>
<dbReference type="PANTHER" id="PTHR12176:SF79">
    <property type="entry name" value="METHYLTRANSFERASE TYPE 11 DOMAIN-CONTAINING PROTEIN"/>
    <property type="match status" value="1"/>
</dbReference>
<accession>F1A212</accession>
<dbReference type="GeneID" id="10505031"/>
<dbReference type="Proteomes" id="UP000001064">
    <property type="component" value="Unassembled WGS sequence"/>
</dbReference>
<gene>
    <name evidence="5" type="ORF">DICPUDRAFT_90362</name>
</gene>
<sequence length="232" mass="26828">MPDYGEREYWDQRYIEEKDGRIYFDWYHGYKNLKGFLNKFMKKQDKILMIGCGNSKLGSEMYSDSYSDIINIDFSEPLIEYMKELDKGKVGLEYLTMDGRNMVEFQDSLFDQVFDKGTLDAVMCSDDDNNNAKQICLEVSRVLKPGGFFIVMTYGAPESRLPILEKSIHNWTVTMRMGGATVKSQMNQCHYIYICHKNGLDGQKEGREFPSEIFNHFLTSSLGEVPLEVLSP</sequence>
<dbReference type="GO" id="GO:0032259">
    <property type="term" value="P:methylation"/>
    <property type="evidence" value="ECO:0007669"/>
    <property type="project" value="UniProtKB-KW"/>
</dbReference>
<dbReference type="InterPro" id="IPR029063">
    <property type="entry name" value="SAM-dependent_MTases_sf"/>
</dbReference>
<evidence type="ECO:0000256" key="3">
    <source>
        <dbReference type="ARBA" id="ARBA00022679"/>
    </source>
</evidence>
<dbReference type="EMBL" id="GL871394">
    <property type="protein sequence ID" value="EGC29760.1"/>
    <property type="molecule type" value="Genomic_DNA"/>
</dbReference>
<feature type="domain" description="Methyltransferase" evidence="4">
    <location>
        <begin position="42"/>
        <end position="186"/>
    </location>
</feature>
<dbReference type="Pfam" id="PF13847">
    <property type="entry name" value="Methyltransf_31"/>
    <property type="match status" value="1"/>
</dbReference>
<keyword evidence="6" id="KW-1185">Reference proteome</keyword>
<keyword evidence="3" id="KW-0808">Transferase</keyword>
<dbReference type="OrthoDB" id="411785at2759"/>
<evidence type="ECO:0000313" key="5">
    <source>
        <dbReference type="EMBL" id="EGC29760.1"/>
    </source>
</evidence>